<evidence type="ECO:0000313" key="1">
    <source>
        <dbReference type="EMBL" id="KAB8224819.1"/>
    </source>
</evidence>
<dbReference type="AlphaFoldDB" id="A0A5N6F5E5"/>
<proteinExistence type="predicted"/>
<name>A0A5N6F5E5_9EURO</name>
<accession>A0A5N6F5E5</accession>
<sequence length="315" mass="35644">MLKLLLETFLMKPRLTSLPVPRLTDMPVARFQQMASHRRSISNYEPFIPHPMSLSSNIWGMRPLLCSAFFEPDVECNLVSTWLHPAFTVIDPLSEDGNLTQLAAVLGRRQTKLAALWLGAIIMGLARTELRDIRNGPPAINLPAAAWTGTVQSFITLKPGVANEHTIRCEDECRLLFITASDGHARVPIWPWKPFGQFRICDTDREVQQHAFCKCHCFEYQSWYWCLTDGELQDPGLRPALSVGKEPGTEMISTPFLNMPFDDFGQSLSEGATPGIFQWLRMSGYPAYDDESLPSLKYLGETINQWLEVLDREKG</sequence>
<protein>
    <submittedName>
        <fullName evidence="1">Uncharacterized protein</fullName>
    </submittedName>
</protein>
<dbReference type="Proteomes" id="UP000326799">
    <property type="component" value="Unassembled WGS sequence"/>
</dbReference>
<reference evidence="1 2" key="1">
    <citation type="submission" date="2019-04" db="EMBL/GenBank/DDBJ databases">
        <title>Fungal friends and foes A comparative genomics study of 23 Aspergillus species from section Flavi.</title>
        <authorList>
            <consortium name="DOE Joint Genome Institute"/>
            <person name="Kjaerbolling I."/>
            <person name="Vesth T.C."/>
            <person name="Frisvad J.C."/>
            <person name="Nybo J.L."/>
            <person name="Theobald S."/>
            <person name="Kildgaard S."/>
            <person name="Petersen T.I."/>
            <person name="Kuo A."/>
            <person name="Sato A."/>
            <person name="Lyhne E.K."/>
            <person name="Kogle M.E."/>
            <person name="Wiebenga A."/>
            <person name="Kun R.S."/>
            <person name="Lubbers R.J."/>
            <person name="Makela M.R."/>
            <person name="Barry K."/>
            <person name="Chovatia M."/>
            <person name="Clum A."/>
            <person name="Daum C."/>
            <person name="Haridas S."/>
            <person name="He G."/>
            <person name="LaButti K."/>
            <person name="Lipzen A."/>
            <person name="Mondo S."/>
            <person name="Pangilinan J."/>
            <person name="Riley R."/>
            <person name="Salamov A."/>
            <person name="Simmons B.A."/>
            <person name="Magnuson J.K."/>
            <person name="Henrissat B."/>
            <person name="Mortensen U.H."/>
            <person name="Larsen T.O."/>
            <person name="De vries R.P."/>
            <person name="Grigoriev I.V."/>
            <person name="Machida M."/>
            <person name="Baker S.E."/>
            <person name="Andersen M.R."/>
        </authorList>
    </citation>
    <scope>NUCLEOTIDE SEQUENCE [LARGE SCALE GENOMIC DNA]</scope>
    <source>
        <strain evidence="1 2">CBS 126849</strain>
    </source>
</reference>
<dbReference type="EMBL" id="ML733397">
    <property type="protein sequence ID" value="KAB8224819.1"/>
    <property type="molecule type" value="Genomic_DNA"/>
</dbReference>
<organism evidence="1 2">
    <name type="scientific">Aspergillus novoparasiticus</name>
    <dbReference type="NCBI Taxonomy" id="986946"/>
    <lineage>
        <taxon>Eukaryota</taxon>
        <taxon>Fungi</taxon>
        <taxon>Dikarya</taxon>
        <taxon>Ascomycota</taxon>
        <taxon>Pezizomycotina</taxon>
        <taxon>Eurotiomycetes</taxon>
        <taxon>Eurotiomycetidae</taxon>
        <taxon>Eurotiales</taxon>
        <taxon>Aspergillaceae</taxon>
        <taxon>Aspergillus</taxon>
        <taxon>Aspergillus subgen. Circumdati</taxon>
    </lineage>
</organism>
<gene>
    <name evidence="1" type="ORF">BDV33DRAFT_164762</name>
</gene>
<keyword evidence="2" id="KW-1185">Reference proteome</keyword>
<evidence type="ECO:0000313" key="2">
    <source>
        <dbReference type="Proteomes" id="UP000326799"/>
    </source>
</evidence>